<keyword evidence="2" id="KW-1185">Reference proteome</keyword>
<dbReference type="CDD" id="cd11577">
    <property type="entry name" value="GH71"/>
    <property type="match status" value="1"/>
</dbReference>
<gene>
    <name evidence="1" type="ORF">ACFFJD_03650</name>
</gene>
<proteinExistence type="predicted"/>
<keyword evidence="1" id="KW-0378">Hydrolase</keyword>
<dbReference type="RefSeq" id="WP_382361089.1">
    <property type="nucleotide sequence ID" value="NZ_JBHLWV010000012.1"/>
</dbReference>
<reference evidence="1 2" key="1">
    <citation type="submission" date="2024-09" db="EMBL/GenBank/DDBJ databases">
        <authorList>
            <person name="Sun Q."/>
            <person name="Mori K."/>
        </authorList>
    </citation>
    <scope>NUCLEOTIDE SEQUENCE [LARGE SCALE GENOMIC DNA]</scope>
    <source>
        <strain evidence="1 2">CCM 7957</strain>
    </source>
</reference>
<dbReference type="Pfam" id="PF03659">
    <property type="entry name" value="Glyco_hydro_71"/>
    <property type="match status" value="1"/>
</dbReference>
<protein>
    <submittedName>
        <fullName evidence="1">Glycoside hydrolase family 71 protein</fullName>
    </submittedName>
</protein>
<dbReference type="Proteomes" id="UP001589783">
    <property type="component" value="Unassembled WGS sequence"/>
</dbReference>
<dbReference type="InterPro" id="IPR005197">
    <property type="entry name" value="Glyco_hydro_71"/>
</dbReference>
<name>A0ABV6H7H6_9ACTN</name>
<dbReference type="EMBL" id="JBHLWV010000012">
    <property type="protein sequence ID" value="MFC0313948.1"/>
    <property type="molecule type" value="Genomic_DNA"/>
</dbReference>
<evidence type="ECO:0000313" key="2">
    <source>
        <dbReference type="Proteomes" id="UP001589783"/>
    </source>
</evidence>
<sequence length="488" mass="52824">MAAIRNARTAVLLPILLLVVVTGAFGIAALRDDEPPPADRLPFTLPTDPSPKKVFAHYMPNFPVSYDNADPATDYYSRELLTPLGENGKHAEYGGFLRDRPLPRAPLAAADWKAVDLRTEFAQARAAGIDGFSVDVILPRAQSAVVTEILDTAAAADFPILPIADMTGPLRALGAAQLADEFAPYLSSPATERLSDGRPVLSAFAVERRPATWWREVLDRLARQLGRTVAFVPILLDVRHFDDFLPITYGLSAWGGPRTPGMTDPQIDVRGSLVDLARRAHAAGKIWMAPITFQDSRPAGGTYDEAGNSQTLRNSWQIATETDAQWAQMITWNDYAETTAFAPSARNGTALLALNEYFLATFKWGPPDITGDTVFIVYRTQAADARPARATALPMSPSEHSDRPTDLIELVALTRAPAQGRLTIDGKSATCELAEGLSTCTFPLSPGVVTAEILRDGHPVAHVTATEPIVARPEVPDLQYLVATNARP</sequence>
<dbReference type="GO" id="GO:0016787">
    <property type="term" value="F:hydrolase activity"/>
    <property type="evidence" value="ECO:0007669"/>
    <property type="project" value="UniProtKB-KW"/>
</dbReference>
<evidence type="ECO:0000313" key="1">
    <source>
        <dbReference type="EMBL" id="MFC0313948.1"/>
    </source>
</evidence>
<organism evidence="1 2">
    <name type="scientific">Gordonia phosphorivorans</name>
    <dbReference type="NCBI Taxonomy" id="1056982"/>
    <lineage>
        <taxon>Bacteria</taxon>
        <taxon>Bacillati</taxon>
        <taxon>Actinomycetota</taxon>
        <taxon>Actinomycetes</taxon>
        <taxon>Mycobacteriales</taxon>
        <taxon>Gordoniaceae</taxon>
        <taxon>Gordonia</taxon>
    </lineage>
</organism>
<comment type="caution">
    <text evidence="1">The sequence shown here is derived from an EMBL/GenBank/DDBJ whole genome shotgun (WGS) entry which is preliminary data.</text>
</comment>
<accession>A0ABV6H7H6</accession>
<dbReference type="Gene3D" id="3.20.20.80">
    <property type="entry name" value="Glycosidases"/>
    <property type="match status" value="1"/>
</dbReference>